<dbReference type="EMBL" id="CP031001">
    <property type="protein sequence ID" value="QHN75634.1"/>
    <property type="molecule type" value="Genomic_DNA"/>
</dbReference>
<protein>
    <submittedName>
        <fullName evidence="1">Uncharacterized protein</fullName>
    </submittedName>
</protein>
<gene>
    <name evidence="1" type="ORF">DS421_19g636930</name>
</gene>
<accession>A0A6B9V435</accession>
<reference evidence="1 2" key="1">
    <citation type="submission" date="2020-01" db="EMBL/GenBank/DDBJ databases">
        <title>Genome sequence of Arachis hypogaea, cultivar Shitouqi.</title>
        <authorList>
            <person name="Zhuang W."/>
            <person name="Chen H."/>
            <person name="Varshney R."/>
            <person name="Wang D."/>
            <person name="Ming R."/>
        </authorList>
    </citation>
    <scope>NUCLEOTIDE SEQUENCE [LARGE SCALE GENOMIC DNA]</scope>
    <source>
        <tissue evidence="1">Young leaf</tissue>
    </source>
</reference>
<name>A0A6B9V435_ARAHY</name>
<sequence>MELHLSSKDIAYSPKHLESKCAEHLKAISEDLETNLLMSKESESVKLACEQDSEVDKQSMDITNLTVNVMLL</sequence>
<evidence type="ECO:0000313" key="1">
    <source>
        <dbReference type="EMBL" id="QHN75634.1"/>
    </source>
</evidence>
<organism evidence="1 2">
    <name type="scientific">Arachis hypogaea</name>
    <name type="common">Peanut</name>
    <dbReference type="NCBI Taxonomy" id="3818"/>
    <lineage>
        <taxon>Eukaryota</taxon>
        <taxon>Viridiplantae</taxon>
        <taxon>Streptophyta</taxon>
        <taxon>Embryophyta</taxon>
        <taxon>Tracheophyta</taxon>
        <taxon>Spermatophyta</taxon>
        <taxon>Magnoliopsida</taxon>
        <taxon>eudicotyledons</taxon>
        <taxon>Gunneridae</taxon>
        <taxon>Pentapetalae</taxon>
        <taxon>rosids</taxon>
        <taxon>fabids</taxon>
        <taxon>Fabales</taxon>
        <taxon>Fabaceae</taxon>
        <taxon>Papilionoideae</taxon>
        <taxon>50 kb inversion clade</taxon>
        <taxon>dalbergioids sensu lato</taxon>
        <taxon>Dalbergieae</taxon>
        <taxon>Pterocarpus clade</taxon>
        <taxon>Arachis</taxon>
    </lineage>
</organism>
<dbReference type="AlphaFoldDB" id="A0A6B9V435"/>
<dbReference type="Proteomes" id="UP000464620">
    <property type="component" value="Chromosome B09"/>
</dbReference>
<evidence type="ECO:0000313" key="2">
    <source>
        <dbReference type="Proteomes" id="UP000464620"/>
    </source>
</evidence>
<proteinExistence type="predicted"/>